<keyword evidence="5" id="KW-0009">Actin-binding</keyword>
<dbReference type="SUPFAM" id="SSF54236">
    <property type="entry name" value="Ubiquitin-like"/>
    <property type="match status" value="1"/>
</dbReference>
<dbReference type="SMART" id="SM00139">
    <property type="entry name" value="MyTH4"/>
    <property type="match status" value="1"/>
</dbReference>
<dbReference type="InterPro" id="IPR011993">
    <property type="entry name" value="PH-like_dom_sf"/>
</dbReference>
<dbReference type="Gene3D" id="1.25.40.530">
    <property type="entry name" value="MyTH4 domain"/>
    <property type="match status" value="1"/>
</dbReference>
<dbReference type="Pfam" id="PF26570">
    <property type="entry name" value="MYO15"/>
    <property type="match status" value="1"/>
</dbReference>
<reference evidence="9" key="1">
    <citation type="submission" date="2023-08" db="EMBL/GenBank/DDBJ databases">
        <title>Pelteobagrus vachellii genome.</title>
        <authorList>
            <person name="Liu H."/>
        </authorList>
    </citation>
    <scope>NUCLEOTIDE SEQUENCE</scope>
    <source>
        <strain evidence="9">PRFRI_2022a</strain>
        <tissue evidence="9">Muscle</tissue>
    </source>
</reference>
<feature type="domain" description="MyTH4" evidence="8">
    <location>
        <begin position="489"/>
        <end position="643"/>
    </location>
</feature>
<dbReference type="InterPro" id="IPR029071">
    <property type="entry name" value="Ubiquitin-like_domsf"/>
</dbReference>
<sequence>MRLSPAPGTEVVKYSVSNSEHIVPSHNIKDIIKQYQTPPDPPPHESRRREGKVFMKKLNPHDEALQILTTQVDAPPPPPPPQRRAPASATGSKQTGLKPTQSTKKRAPEPPLKTQPVSRDLPVESETIQTSLHLSSVDEYYTYTNVSWKLHLRKEVFYPKDSWNQPLVLDLIFKQIVNDMFSEACVRITKEERLKMKALFAQHNIEQNVKVQDEGVKKVVVSAARESWEIYFSRLFPASGSVGTGVQVLSVSHSGIKLLKTVHSSSRVPDYFRVLRSYRYTDILFVTIPSPNMLEFNLNNEKLILFSSKAPQIKNMVDLFISQLKKDSEYAVAERNYITDDLTLLSFHKGDIILLQAMDGLQEGQLYGCVVKKKVIYLEEVERDATDFGWRFEPVMSRSAAFPKDCVVPVSAPEFLSLSWDKQDVSRPSRSQGHFFDSVKPETDSSVFPDGQYTMVEFARKYFRQWGRGKSERSKKDGGGRDPAEMIKFSKNPIPESLIQFSDTNMNRVASEMFLAIMKFMGDHPLRGQSEHFVLCTFLKLVGEHGLMRDEAYCQVLKQITANTSSAADSCQRGWRLLYILTAYSSCSDVLHPFLLKFLQDASTSSGSQFQGIAKVCEQNLMKTIQCGGRRVCPSSMELKAIVAGRSSKRQLFLFPGGIERHLKIKTCTVASDVIEELCYELALQTLEAMKEYAVFIVTRRGQNVRPLNNREYILDVSTEAEMIDSSYSFWLRRVIWAQALKFDNELSVTVHYNQVLPDYLKGLLMVLPPDKVSEQQFNQIAKLAALQHRAKDVVAAPTIHELGDYIPAQVFSRQGPQQWMHLLTQHTHAVQSLRPHHARSQFLGLVCAFPMFGSSFFYILSTNDSTISTPCILAVNQNGLHFLHKDTHEVLVKIPLKLVQSVRTQRPSAGKTSPYVDIVLEDTSSHRTTQLQLEQGLELCRVVAIHVENLLLCQKKRLTLPPSEITLL</sequence>
<feature type="compositionally biased region" description="Pro residues" evidence="6">
    <location>
        <begin position="74"/>
        <end position="83"/>
    </location>
</feature>
<evidence type="ECO:0000259" key="8">
    <source>
        <dbReference type="PROSITE" id="PS51016"/>
    </source>
</evidence>
<feature type="compositionally biased region" description="Basic and acidic residues" evidence="6">
    <location>
        <begin position="42"/>
        <end position="64"/>
    </location>
</feature>
<dbReference type="PANTHER" id="PTHR22692">
    <property type="entry name" value="MYOSIN VII, XV"/>
    <property type="match status" value="1"/>
</dbReference>
<feature type="compositionally biased region" description="Polar residues" evidence="6">
    <location>
        <begin position="89"/>
        <end position="102"/>
    </location>
</feature>
<dbReference type="Pfam" id="PF00373">
    <property type="entry name" value="FERM_M"/>
    <property type="match status" value="1"/>
</dbReference>
<evidence type="ECO:0000256" key="5">
    <source>
        <dbReference type="ARBA" id="ARBA00023203"/>
    </source>
</evidence>
<evidence type="ECO:0000259" key="7">
    <source>
        <dbReference type="PROSITE" id="PS50057"/>
    </source>
</evidence>
<dbReference type="PROSITE" id="PS51016">
    <property type="entry name" value="MYTH4"/>
    <property type="match status" value="1"/>
</dbReference>
<comment type="subcellular location">
    <subcellularLocation>
        <location evidence="1">Cytoplasm</location>
    </subcellularLocation>
</comment>
<evidence type="ECO:0000313" key="10">
    <source>
        <dbReference type="Proteomes" id="UP001187315"/>
    </source>
</evidence>
<dbReference type="InterPro" id="IPR051567">
    <property type="entry name" value="Unconventional_Myosin_ATPase"/>
</dbReference>
<dbReference type="InterPro" id="IPR038185">
    <property type="entry name" value="MyTH4_dom_sf"/>
</dbReference>
<dbReference type="Gene3D" id="2.30.29.30">
    <property type="entry name" value="Pleckstrin-homology domain (PH domain)/Phosphotyrosine-binding domain (PTB)"/>
    <property type="match status" value="2"/>
</dbReference>
<proteinExistence type="inferred from homology"/>
<dbReference type="Pfam" id="PF00784">
    <property type="entry name" value="MyTH4"/>
    <property type="match status" value="1"/>
</dbReference>
<evidence type="ECO:0000256" key="1">
    <source>
        <dbReference type="ARBA" id="ARBA00004496"/>
    </source>
</evidence>
<organism evidence="9 10">
    <name type="scientific">Tachysurus vachellii</name>
    <name type="common">Darkbarbel catfish</name>
    <name type="synonym">Pelteobagrus vachellii</name>
    <dbReference type="NCBI Taxonomy" id="175792"/>
    <lineage>
        <taxon>Eukaryota</taxon>
        <taxon>Metazoa</taxon>
        <taxon>Chordata</taxon>
        <taxon>Craniata</taxon>
        <taxon>Vertebrata</taxon>
        <taxon>Euteleostomi</taxon>
        <taxon>Actinopterygii</taxon>
        <taxon>Neopterygii</taxon>
        <taxon>Teleostei</taxon>
        <taxon>Ostariophysi</taxon>
        <taxon>Siluriformes</taxon>
        <taxon>Bagridae</taxon>
        <taxon>Tachysurus</taxon>
    </lineage>
</organism>
<dbReference type="GO" id="GO:0005856">
    <property type="term" value="C:cytoskeleton"/>
    <property type="evidence" value="ECO:0007669"/>
    <property type="project" value="InterPro"/>
</dbReference>
<dbReference type="Proteomes" id="UP001187315">
    <property type="component" value="Unassembled WGS sequence"/>
</dbReference>
<evidence type="ECO:0000313" key="9">
    <source>
        <dbReference type="EMBL" id="KAK2817742.1"/>
    </source>
</evidence>
<evidence type="ECO:0000256" key="6">
    <source>
        <dbReference type="SAM" id="MobiDB-lite"/>
    </source>
</evidence>
<dbReference type="InterPro" id="IPR000857">
    <property type="entry name" value="MyTH4_dom"/>
</dbReference>
<dbReference type="CDD" id="cd14473">
    <property type="entry name" value="FERM_B-lobe"/>
    <property type="match status" value="1"/>
</dbReference>
<keyword evidence="3" id="KW-0963">Cytoplasm</keyword>
<dbReference type="GO" id="GO:0005737">
    <property type="term" value="C:cytoplasm"/>
    <property type="evidence" value="ECO:0007669"/>
    <property type="project" value="UniProtKB-SubCell"/>
</dbReference>
<dbReference type="SUPFAM" id="SSF47031">
    <property type="entry name" value="Second domain of FERM"/>
    <property type="match status" value="1"/>
</dbReference>
<dbReference type="InterPro" id="IPR000299">
    <property type="entry name" value="FERM_domain"/>
</dbReference>
<protein>
    <submittedName>
        <fullName evidence="9">Uncharacterized protein</fullName>
    </submittedName>
</protein>
<feature type="domain" description="FERM" evidence="7">
    <location>
        <begin position="648"/>
        <end position="969"/>
    </location>
</feature>
<gene>
    <name evidence="9" type="ORF">Q7C36_021675</name>
</gene>
<dbReference type="InterPro" id="IPR059004">
    <property type="entry name" value="MYO15"/>
</dbReference>
<comment type="caution">
    <text evidence="9">The sequence shown here is derived from an EMBL/GenBank/DDBJ whole genome shotgun (WGS) entry which is preliminary data.</text>
</comment>
<dbReference type="GO" id="GO:0003779">
    <property type="term" value="F:actin binding"/>
    <property type="evidence" value="ECO:0007669"/>
    <property type="project" value="UniProtKB-KW"/>
</dbReference>
<accession>A0AA88J2N2</accession>
<dbReference type="Gene3D" id="2.30.30.40">
    <property type="entry name" value="SH3 Domains"/>
    <property type="match status" value="1"/>
</dbReference>
<dbReference type="PANTHER" id="PTHR22692:SF21">
    <property type="entry name" value="MYOSIN XVA"/>
    <property type="match status" value="1"/>
</dbReference>
<dbReference type="Gene3D" id="3.10.20.90">
    <property type="entry name" value="Phosphatidylinositol 3-kinase Catalytic Subunit, Chain A, domain 1"/>
    <property type="match status" value="1"/>
</dbReference>
<evidence type="ECO:0000256" key="3">
    <source>
        <dbReference type="ARBA" id="ARBA00022490"/>
    </source>
</evidence>
<dbReference type="EMBL" id="JAVHJS010000024">
    <property type="protein sequence ID" value="KAK2817742.1"/>
    <property type="molecule type" value="Genomic_DNA"/>
</dbReference>
<keyword evidence="4" id="KW-0677">Repeat</keyword>
<dbReference type="PROSITE" id="PS50057">
    <property type="entry name" value="FERM_3"/>
    <property type="match status" value="1"/>
</dbReference>
<evidence type="ECO:0000256" key="4">
    <source>
        <dbReference type="ARBA" id="ARBA00022737"/>
    </source>
</evidence>
<dbReference type="InterPro" id="IPR019748">
    <property type="entry name" value="FERM_central"/>
</dbReference>
<feature type="region of interest" description="Disordered" evidence="6">
    <location>
        <begin position="22"/>
        <end position="119"/>
    </location>
</feature>
<dbReference type="AlphaFoldDB" id="A0AA88J2N2"/>
<dbReference type="FunFam" id="2.30.30.40:FF:000201">
    <property type="entry name" value="Myosin XVA"/>
    <property type="match status" value="1"/>
</dbReference>
<keyword evidence="10" id="KW-1185">Reference proteome</keyword>
<name>A0AA88J2N2_TACVA</name>
<comment type="similarity">
    <text evidence="2">Belongs to the TRAFAC class myosin-kinesin ATPase superfamily. Myosin family.</text>
</comment>
<evidence type="ECO:0000256" key="2">
    <source>
        <dbReference type="ARBA" id="ARBA00008314"/>
    </source>
</evidence>
<dbReference type="InterPro" id="IPR035963">
    <property type="entry name" value="FERM_2"/>
</dbReference>